<evidence type="ECO:0000313" key="3">
    <source>
        <dbReference type="Proteomes" id="UP000815325"/>
    </source>
</evidence>
<evidence type="ECO:0000256" key="1">
    <source>
        <dbReference type="ARBA" id="ARBA00010401"/>
    </source>
</evidence>
<protein>
    <submittedName>
        <fullName evidence="2">Uncharacterized protein</fullName>
    </submittedName>
</protein>
<accession>A0ABQ7GF87</accession>
<keyword evidence="3" id="KW-1185">Reference proteome</keyword>
<dbReference type="PANTHER" id="PTHR11952">
    <property type="entry name" value="UDP- GLUCOSE PYROPHOSPHORYLASE"/>
    <property type="match status" value="1"/>
</dbReference>
<reference evidence="2" key="1">
    <citation type="submission" date="2017-08" db="EMBL/GenBank/DDBJ databases">
        <authorList>
            <person name="Polle J.E."/>
            <person name="Barry K."/>
            <person name="Cushman J."/>
            <person name="Schmutz J."/>
            <person name="Tran D."/>
            <person name="Hathwaick L.T."/>
            <person name="Yim W.C."/>
            <person name="Jenkins J."/>
            <person name="Mckie-Krisberg Z.M."/>
            <person name="Prochnik S."/>
            <person name="Lindquist E."/>
            <person name="Dockter R.B."/>
            <person name="Adam C."/>
            <person name="Molina H."/>
            <person name="Bunkerborg J."/>
            <person name="Jin E."/>
            <person name="Buchheim M."/>
            <person name="Magnuson J."/>
        </authorList>
    </citation>
    <scope>NUCLEOTIDE SEQUENCE</scope>
    <source>
        <strain evidence="2">CCAP 19/18</strain>
    </source>
</reference>
<proteinExistence type="inferred from homology"/>
<comment type="caution">
    <text evidence="2">The sequence shown here is derived from an EMBL/GenBank/DDBJ whole genome shotgun (WGS) entry which is preliminary data.</text>
</comment>
<dbReference type="PANTHER" id="PTHR11952:SF2">
    <property type="entry name" value="LD24639P"/>
    <property type="match status" value="1"/>
</dbReference>
<comment type="similarity">
    <text evidence="1">Belongs to the UDPGP type 1 family.</text>
</comment>
<dbReference type="EMBL" id="MU069820">
    <property type="protein sequence ID" value="KAF5833270.1"/>
    <property type="molecule type" value="Genomic_DNA"/>
</dbReference>
<dbReference type="InterPro" id="IPR029044">
    <property type="entry name" value="Nucleotide-diphossugar_trans"/>
</dbReference>
<dbReference type="InterPro" id="IPR039741">
    <property type="entry name" value="UDP-sugar_pyrophosphorylase"/>
</dbReference>
<dbReference type="SUPFAM" id="SSF53448">
    <property type="entry name" value="Nucleotide-diphospho-sugar transferases"/>
    <property type="match status" value="1"/>
</dbReference>
<name>A0ABQ7GF87_DUNSA</name>
<evidence type="ECO:0000313" key="2">
    <source>
        <dbReference type="EMBL" id="KAF5833270.1"/>
    </source>
</evidence>
<organism evidence="2 3">
    <name type="scientific">Dunaliella salina</name>
    <name type="common">Green alga</name>
    <name type="synonym">Protococcus salinus</name>
    <dbReference type="NCBI Taxonomy" id="3046"/>
    <lineage>
        <taxon>Eukaryota</taxon>
        <taxon>Viridiplantae</taxon>
        <taxon>Chlorophyta</taxon>
        <taxon>core chlorophytes</taxon>
        <taxon>Chlorophyceae</taxon>
        <taxon>CS clade</taxon>
        <taxon>Chlamydomonadales</taxon>
        <taxon>Dunaliellaceae</taxon>
        <taxon>Dunaliella</taxon>
    </lineage>
</organism>
<dbReference type="Proteomes" id="UP000815325">
    <property type="component" value="Unassembled WGS sequence"/>
</dbReference>
<sequence>MVLTTDIAGLGALGYAVYQVAGEFYKFRAKSAKRKEQLGPFDKLHQELRKQRRTADLFGSGAQASGQSHVTAGWERLSADARIGLVEDLLRVAVLTGQLKHVKVTEPVPLLAEEPLKVEPAAAELALLAKAVDKAGKAVRAVLDTNRASQLNRLRASINQRLDLTPATTRLQNLRSVCSSTSGPGSLGLSRLDTSAAASALLAALEKLVVPEQGALLMPQQPDAQVQVAEAQGDLTGEVDKVVSEARTTKTQEVEKAARAVEVSHIVRSAMTPSQWSPTSPLGAKLALMELLLMELEGSASRSEPSVPDLAGAARKLAPMVKITDTAAAAHVHELTKALGSGDVSSLPAAAWELRVALVKAVEPQLPPSPADTLKAVGEAEQAAEGGTGPDAAVSALVSGVFRRVVAGIAQSGVAGYVDRQAIVSGIQEEAARRKEVHKQGVSDKVEAELASLAKTTQSKVLDARLDSAAGAPSAMRLATVVAYIKDVSLPKGKATGGAILTEAAAGAAKALKALDTAQDLAASGPGAASVVAEAKALCEQVLLTGDVAAKLNLGTGVASLLTRLGEYLDKLGSFKPAVALPPKQQTEGGEAQGEEVVEVPSPDAAKVAEASGLVRMLLQDGLVLLELQPPDYRRLTLLRETVEAAQAAGSDAMMMNRHVTTLKEVVGNLGPVMGTIEAKIASMADEDGKARLSSLKQAALALFQSLQGFIALEMQTRMGAEKDLKTMRDIVAGIKLDKSSGALERVLEQLNTFNEHAGGVVNAVTNLEGSEEAVSEVMVAEEGVDRLVPQTAHSEDTVFIDMYGQELQQVSDWMMDGYRVVARGQVAVVLIAGAIDGDEVRCTRDTGLPSTKSMLQLYAERLIRLQQLATEAVHGDGAGVVRPIDWYIMTSQKALAPTKTFLADNAFFGLHASQPMLNWLLRYALEGDIFTAMRAAGMLKRLYKSGVKCVEVQSLEDNIMARPADPVFLGCCRSLSFAFKAADPDHHFGN</sequence>
<dbReference type="Gene3D" id="3.90.550.10">
    <property type="entry name" value="Spore Coat Polysaccharide Biosynthesis Protein SpsA, Chain A"/>
    <property type="match status" value="2"/>
</dbReference>
<gene>
    <name evidence="2" type="ORF">DUNSADRAFT_10470</name>
</gene>